<sequence>MAERMLDRAKGGAVHAYTIDQSPLLADAPVPPRSHVGGVGATRDAAPRAGVRTLCVQLERGRNLGWAGGRLMRVEVERDTDGTIGIGLDPCDRIVEVTNAKQLNLHVSDQIRTVGGVALADGNIVTAMRQVPREVCTFPVDIIRWPPGTDAPAWDVFVVLETVAHAGGDASGVRNTRQLDRVESGLCSSRKAAWKASSIVTLSPTHRHELTLQLMCEGVLRPSLVGEAMLDLDALGECAEPFVGWLPLFARARPPEQRPVVGELLVRIARCDWAARLGTSPDSGHGDRARPPGAALLWPPRHEAKPLPRIDDVPLVSLA</sequence>
<dbReference type="EMBL" id="JAGTXO010000040">
    <property type="protein sequence ID" value="KAG8459533.1"/>
    <property type="molecule type" value="Genomic_DNA"/>
</dbReference>
<gene>
    <name evidence="2" type="ORF">KFE25_012868</name>
</gene>
<organism evidence="2 3">
    <name type="scientific">Diacronema lutheri</name>
    <name type="common">Unicellular marine alga</name>
    <name type="synonym">Monochrysis lutheri</name>
    <dbReference type="NCBI Taxonomy" id="2081491"/>
    <lineage>
        <taxon>Eukaryota</taxon>
        <taxon>Haptista</taxon>
        <taxon>Haptophyta</taxon>
        <taxon>Pavlovophyceae</taxon>
        <taxon>Pavlovales</taxon>
        <taxon>Pavlovaceae</taxon>
        <taxon>Diacronema</taxon>
    </lineage>
</organism>
<proteinExistence type="predicted"/>
<comment type="caution">
    <text evidence="2">The sequence shown here is derived from an EMBL/GenBank/DDBJ whole genome shotgun (WGS) entry which is preliminary data.</text>
</comment>
<name>A0A8J6C9L0_DIALT</name>
<dbReference type="AlphaFoldDB" id="A0A8J6C9L0"/>
<evidence type="ECO:0000256" key="1">
    <source>
        <dbReference type="SAM" id="MobiDB-lite"/>
    </source>
</evidence>
<protein>
    <submittedName>
        <fullName evidence="2">Uncharacterized protein</fullName>
    </submittedName>
</protein>
<evidence type="ECO:0000313" key="2">
    <source>
        <dbReference type="EMBL" id="KAG8459533.1"/>
    </source>
</evidence>
<dbReference type="Proteomes" id="UP000751190">
    <property type="component" value="Unassembled WGS sequence"/>
</dbReference>
<feature type="region of interest" description="Disordered" evidence="1">
    <location>
        <begin position="280"/>
        <end position="300"/>
    </location>
</feature>
<evidence type="ECO:0000313" key="3">
    <source>
        <dbReference type="Proteomes" id="UP000751190"/>
    </source>
</evidence>
<reference evidence="2" key="1">
    <citation type="submission" date="2021-05" db="EMBL/GenBank/DDBJ databases">
        <title>The genome of the haptophyte Pavlova lutheri (Diacronema luteri, Pavlovales) - a model for lipid biosynthesis in eukaryotic algae.</title>
        <authorList>
            <person name="Hulatt C.J."/>
            <person name="Posewitz M.C."/>
        </authorList>
    </citation>
    <scope>NUCLEOTIDE SEQUENCE</scope>
    <source>
        <strain evidence="2">NIVA-4/92</strain>
    </source>
</reference>
<accession>A0A8J6C9L0</accession>
<keyword evidence="3" id="KW-1185">Reference proteome</keyword>